<reference evidence="1" key="1">
    <citation type="submission" date="2021-06" db="EMBL/GenBank/DDBJ databases">
        <authorList>
            <person name="Kallberg Y."/>
            <person name="Tangrot J."/>
            <person name="Rosling A."/>
        </authorList>
    </citation>
    <scope>NUCLEOTIDE SEQUENCE</scope>
    <source>
        <strain evidence="1">28 12/20/2015</strain>
    </source>
</reference>
<protein>
    <submittedName>
        <fullName evidence="1">4943_t:CDS:1</fullName>
    </submittedName>
</protein>
<sequence length="71" mass="8057">NIVEGSNDTSKVEVLYLIVSSYIVDKSQSDSSSDEIFDVEYVRSSEIESMSKKDKNKKSVTYNSKRRKDGI</sequence>
<dbReference type="EMBL" id="CAJVPW010072019">
    <property type="protein sequence ID" value="CAG8794018.1"/>
    <property type="molecule type" value="Genomic_DNA"/>
</dbReference>
<dbReference type="Proteomes" id="UP000789366">
    <property type="component" value="Unassembled WGS sequence"/>
</dbReference>
<keyword evidence="2" id="KW-1185">Reference proteome</keyword>
<accession>A0ACA9RGZ7</accession>
<name>A0ACA9RGZ7_9GLOM</name>
<proteinExistence type="predicted"/>
<feature type="non-terminal residue" evidence="1">
    <location>
        <position position="71"/>
    </location>
</feature>
<evidence type="ECO:0000313" key="1">
    <source>
        <dbReference type="EMBL" id="CAG8794018.1"/>
    </source>
</evidence>
<gene>
    <name evidence="1" type="ORF">SPELUC_LOCUS17486</name>
</gene>
<organism evidence="1 2">
    <name type="scientific">Cetraspora pellucida</name>
    <dbReference type="NCBI Taxonomy" id="1433469"/>
    <lineage>
        <taxon>Eukaryota</taxon>
        <taxon>Fungi</taxon>
        <taxon>Fungi incertae sedis</taxon>
        <taxon>Mucoromycota</taxon>
        <taxon>Glomeromycotina</taxon>
        <taxon>Glomeromycetes</taxon>
        <taxon>Diversisporales</taxon>
        <taxon>Gigasporaceae</taxon>
        <taxon>Cetraspora</taxon>
    </lineage>
</organism>
<feature type="non-terminal residue" evidence="1">
    <location>
        <position position="1"/>
    </location>
</feature>
<evidence type="ECO:0000313" key="2">
    <source>
        <dbReference type="Proteomes" id="UP000789366"/>
    </source>
</evidence>
<comment type="caution">
    <text evidence="1">The sequence shown here is derived from an EMBL/GenBank/DDBJ whole genome shotgun (WGS) entry which is preliminary data.</text>
</comment>